<name>A0ABD0VDW4_DENTH</name>
<protein>
    <submittedName>
        <fullName evidence="9">Uncharacterized protein</fullName>
    </submittedName>
</protein>
<dbReference type="PANTHER" id="PTHR23155">
    <property type="entry name" value="DISEASE RESISTANCE PROTEIN RP"/>
    <property type="match status" value="1"/>
</dbReference>
<dbReference type="GO" id="GO:0006952">
    <property type="term" value="P:defense response"/>
    <property type="evidence" value="ECO:0007669"/>
    <property type="project" value="UniProtKB-KW"/>
</dbReference>
<evidence type="ECO:0000256" key="6">
    <source>
        <dbReference type="SAM" id="Phobius"/>
    </source>
</evidence>
<feature type="domain" description="Disease resistance protein winged helix" evidence="8">
    <location>
        <begin position="201"/>
        <end position="265"/>
    </location>
</feature>
<dbReference type="InterPro" id="IPR036388">
    <property type="entry name" value="WH-like_DNA-bd_sf"/>
</dbReference>
<keyword evidence="6" id="KW-0472">Membrane</keyword>
<dbReference type="InterPro" id="IPR044974">
    <property type="entry name" value="Disease_R_plants"/>
</dbReference>
<organism evidence="9 10">
    <name type="scientific">Dendrobium thyrsiflorum</name>
    <name type="common">Pinecone-like raceme dendrobium</name>
    <name type="synonym">Orchid</name>
    <dbReference type="NCBI Taxonomy" id="117978"/>
    <lineage>
        <taxon>Eukaryota</taxon>
        <taxon>Viridiplantae</taxon>
        <taxon>Streptophyta</taxon>
        <taxon>Embryophyta</taxon>
        <taxon>Tracheophyta</taxon>
        <taxon>Spermatophyta</taxon>
        <taxon>Magnoliopsida</taxon>
        <taxon>Liliopsida</taxon>
        <taxon>Asparagales</taxon>
        <taxon>Orchidaceae</taxon>
        <taxon>Epidendroideae</taxon>
        <taxon>Malaxideae</taxon>
        <taxon>Dendrobiinae</taxon>
        <taxon>Dendrobium</taxon>
    </lineage>
</organism>
<dbReference type="Proteomes" id="UP001552299">
    <property type="component" value="Unassembled WGS sequence"/>
</dbReference>
<evidence type="ECO:0000256" key="3">
    <source>
        <dbReference type="ARBA" id="ARBA00022737"/>
    </source>
</evidence>
<feature type="domain" description="Disease resistance N-terminal" evidence="7">
    <location>
        <begin position="36"/>
        <end position="105"/>
    </location>
</feature>
<evidence type="ECO:0000256" key="2">
    <source>
        <dbReference type="ARBA" id="ARBA00022614"/>
    </source>
</evidence>
<evidence type="ECO:0000259" key="7">
    <source>
        <dbReference type="Pfam" id="PF18052"/>
    </source>
</evidence>
<sequence length="369" mass="42870">MKKIIDTFSAHTTWIVLVMAGFVKGLIKGLIKDMIISTCSDYLKDQFRGQTGMKEELQRLLENQSKIQAVVDYASSQKQITEEYPDLNKWLCQLRDATNDVVELLPNLKRLEEAVQKVDKVSAAVTTFLPLLDSAKQEQKEQEVDFYKTRETGSLPRNDLIGRHWSTVLKSNLLCQNSSILRPSYMVLPKHLRNCFAFGCMFQQDHTYDKDDLVRKWIVLGFIQPSQGMIMEDIGRRYFDDMVNRSFFNKVGDGYKIHDLMHELASKIFREECGKLSETIRHLPVQISESIHPLSVYLLKNDHMGRRKVKEFVMQWVRKPSNEPWTTLLRNISLGKTTLLIICLSLLAFIFFYLFDNLSEKKAHHELPT</sequence>
<dbReference type="InterPro" id="IPR058922">
    <property type="entry name" value="WHD_DRP"/>
</dbReference>
<dbReference type="EMBL" id="JANQDX010000008">
    <property type="protein sequence ID" value="KAL0920668.1"/>
    <property type="molecule type" value="Genomic_DNA"/>
</dbReference>
<evidence type="ECO:0000256" key="1">
    <source>
        <dbReference type="ARBA" id="ARBA00008894"/>
    </source>
</evidence>
<reference evidence="9 10" key="1">
    <citation type="journal article" date="2024" name="Plant Biotechnol. J.">
        <title>Dendrobium thyrsiflorum genome and its molecular insights into genes involved in important horticultural traits.</title>
        <authorList>
            <person name="Chen B."/>
            <person name="Wang J.Y."/>
            <person name="Zheng P.J."/>
            <person name="Li K.L."/>
            <person name="Liang Y.M."/>
            <person name="Chen X.F."/>
            <person name="Zhang C."/>
            <person name="Zhao X."/>
            <person name="He X."/>
            <person name="Zhang G.Q."/>
            <person name="Liu Z.J."/>
            <person name="Xu Q."/>
        </authorList>
    </citation>
    <scope>NUCLEOTIDE SEQUENCE [LARGE SCALE GENOMIC DNA]</scope>
    <source>
        <strain evidence="9">GZMU011</strain>
    </source>
</reference>
<keyword evidence="6" id="KW-1133">Transmembrane helix</keyword>
<comment type="caution">
    <text evidence="9">The sequence shown here is derived from an EMBL/GenBank/DDBJ whole genome shotgun (WGS) entry which is preliminary data.</text>
</comment>
<evidence type="ECO:0000259" key="8">
    <source>
        <dbReference type="Pfam" id="PF23559"/>
    </source>
</evidence>
<dbReference type="GO" id="GO:0000166">
    <property type="term" value="F:nucleotide binding"/>
    <property type="evidence" value="ECO:0007669"/>
    <property type="project" value="UniProtKB-KW"/>
</dbReference>
<keyword evidence="10" id="KW-1185">Reference proteome</keyword>
<dbReference type="InterPro" id="IPR041118">
    <property type="entry name" value="Rx_N"/>
</dbReference>
<proteinExistence type="inferred from homology"/>
<dbReference type="Gene3D" id="1.20.5.4130">
    <property type="match status" value="1"/>
</dbReference>
<dbReference type="Gene3D" id="1.10.10.10">
    <property type="entry name" value="Winged helix-like DNA-binding domain superfamily/Winged helix DNA-binding domain"/>
    <property type="match status" value="1"/>
</dbReference>
<keyword evidence="6" id="KW-0812">Transmembrane</keyword>
<evidence type="ECO:0000256" key="5">
    <source>
        <dbReference type="ARBA" id="ARBA00022821"/>
    </source>
</evidence>
<feature type="transmembrane region" description="Helical" evidence="6">
    <location>
        <begin position="337"/>
        <end position="355"/>
    </location>
</feature>
<keyword evidence="4" id="KW-0547">Nucleotide-binding</keyword>
<comment type="similarity">
    <text evidence="1">Belongs to the disease resistance NB-LRR family.</text>
</comment>
<keyword evidence="3" id="KW-0677">Repeat</keyword>
<keyword evidence="2" id="KW-0433">Leucine-rich repeat</keyword>
<dbReference type="Pfam" id="PF18052">
    <property type="entry name" value="Rx_N"/>
    <property type="match status" value="1"/>
</dbReference>
<accession>A0ABD0VDW4</accession>
<evidence type="ECO:0000256" key="4">
    <source>
        <dbReference type="ARBA" id="ARBA00022741"/>
    </source>
</evidence>
<gene>
    <name evidence="9" type="ORF">M5K25_009823</name>
</gene>
<dbReference type="Pfam" id="PF23559">
    <property type="entry name" value="WHD_DRP"/>
    <property type="match status" value="1"/>
</dbReference>
<keyword evidence="5" id="KW-0611">Plant defense</keyword>
<evidence type="ECO:0000313" key="10">
    <source>
        <dbReference type="Proteomes" id="UP001552299"/>
    </source>
</evidence>
<dbReference type="AlphaFoldDB" id="A0ABD0VDW4"/>
<evidence type="ECO:0000313" key="9">
    <source>
        <dbReference type="EMBL" id="KAL0920668.1"/>
    </source>
</evidence>
<dbReference type="PANTHER" id="PTHR23155:SF1205">
    <property type="entry name" value="DISEASE RESISTANCE PROTEIN RPM1"/>
    <property type="match status" value="1"/>
</dbReference>